<dbReference type="AlphaFoldDB" id="A0A6N3ECA7"/>
<organism evidence="3">
    <name type="scientific">Veillonella ratti</name>
    <dbReference type="NCBI Taxonomy" id="103892"/>
    <lineage>
        <taxon>Bacteria</taxon>
        <taxon>Bacillati</taxon>
        <taxon>Bacillota</taxon>
        <taxon>Negativicutes</taxon>
        <taxon>Veillonellales</taxon>
        <taxon>Veillonellaceae</taxon>
        <taxon>Veillonella</taxon>
    </lineage>
</organism>
<accession>A0A6N3ECA7</accession>
<feature type="compositionally biased region" description="Basic and acidic residues" evidence="1">
    <location>
        <begin position="184"/>
        <end position="208"/>
    </location>
</feature>
<evidence type="ECO:0008006" key="4">
    <source>
        <dbReference type="Google" id="ProtNLM"/>
    </source>
</evidence>
<name>A0A6N3ECA7_9FIRM</name>
<dbReference type="RefSeq" id="WP_226974609.1">
    <property type="nucleotide sequence ID" value="NZ_JAJBQN010000053.1"/>
</dbReference>
<feature type="region of interest" description="Disordered" evidence="1">
    <location>
        <begin position="339"/>
        <end position="370"/>
    </location>
</feature>
<feature type="region of interest" description="Disordered" evidence="1">
    <location>
        <begin position="137"/>
        <end position="208"/>
    </location>
</feature>
<feature type="transmembrane region" description="Helical" evidence="2">
    <location>
        <begin position="6"/>
        <end position="30"/>
    </location>
</feature>
<evidence type="ECO:0000256" key="2">
    <source>
        <dbReference type="SAM" id="Phobius"/>
    </source>
</evidence>
<feature type="compositionally biased region" description="Basic and acidic residues" evidence="1">
    <location>
        <begin position="137"/>
        <end position="150"/>
    </location>
</feature>
<keyword evidence="2" id="KW-1133">Transmembrane helix</keyword>
<keyword evidence="2" id="KW-0472">Membrane</keyword>
<gene>
    <name evidence="3" type="ORF">VRLFYP33_00208</name>
</gene>
<sequence>MLPVTWLAIVLLVIFVLIIVAIFNPITYAVELVGRKPYKARLFVQWWGKMFRIHFAYEQGKPFFKEVYILRKAKLGDVRDYEDWLSRRVAEETAEPDESKVYEEELDKTRIQQEEGEEDTTPKTVIKSVRFDADGKPVETVEEVTEKSGDRIVMTNPTTGEVEGTISPSELRAQNEAAAAKATRQAEEANEADKADADSKQADEDAKTEEKAKDPYKWWWVKHVTNGALYEKLLLFTKRCYNHSKPRHFEIEGTFGTGNPYQMGLTASALYSIWPEKMTNVELSFVEPAFEGSLDVHGRISPGVLAFYGTLFAVSKPVRDLLIDAVKFALRYRKAQKAKKEAEAKESDNKQATDKNNKAKKSEAKDKAAA</sequence>
<evidence type="ECO:0000256" key="1">
    <source>
        <dbReference type="SAM" id="MobiDB-lite"/>
    </source>
</evidence>
<reference evidence="3" key="1">
    <citation type="submission" date="2019-11" db="EMBL/GenBank/DDBJ databases">
        <authorList>
            <person name="Feng L."/>
        </authorList>
    </citation>
    <scope>NUCLEOTIDE SEQUENCE</scope>
    <source>
        <strain evidence="3">VrattiLFYP33</strain>
    </source>
</reference>
<evidence type="ECO:0000313" key="3">
    <source>
        <dbReference type="EMBL" id="VYU39386.1"/>
    </source>
</evidence>
<feature type="compositionally biased region" description="Low complexity" evidence="1">
    <location>
        <begin position="172"/>
        <end position="183"/>
    </location>
</feature>
<keyword evidence="2" id="KW-0812">Transmembrane</keyword>
<dbReference type="EMBL" id="CACRUX010000072">
    <property type="protein sequence ID" value="VYU39386.1"/>
    <property type="molecule type" value="Genomic_DNA"/>
</dbReference>
<protein>
    <recommendedName>
        <fullName evidence="4">DUF2953 domain-containing protein</fullName>
    </recommendedName>
</protein>
<proteinExistence type="predicted"/>